<keyword evidence="3" id="KW-1185">Reference proteome</keyword>
<evidence type="ECO:0000313" key="2">
    <source>
        <dbReference type="EMBL" id="KAK7696514.1"/>
    </source>
</evidence>
<dbReference type="PANTHER" id="PTHR35408:SF3">
    <property type="entry name" value="GLYCOSYLTRANSFERASE 2-LIKE DOMAIN-CONTAINING PROTEIN"/>
    <property type="match status" value="1"/>
</dbReference>
<reference evidence="2 3" key="1">
    <citation type="submission" date="2022-09" db="EMBL/GenBank/DDBJ databases">
        <authorList>
            <person name="Palmer J.M."/>
        </authorList>
    </citation>
    <scope>NUCLEOTIDE SEQUENCE [LARGE SCALE GENOMIC DNA]</scope>
    <source>
        <strain evidence="2 3">DSM 7382</strain>
    </source>
</reference>
<proteinExistence type="predicted"/>
<dbReference type="Pfam" id="PF25550">
    <property type="entry name" value="DUF7928"/>
    <property type="match status" value="1"/>
</dbReference>
<sequence length="208" mass="23534">MDYDAFDALLHHIFKQTQGDAWFKPSEENVHAGVCLRVDNGRFRVFPYENRYLEPFEAAVRVLNPVVAVKIRSAAIHAALSAVKEDQDAIFVDGDTRIQILDTMTWLPRADKEQCGAFIRDERVLVVWSYNLDNIIPTCRDFEDKLIKLVWNQRSAFTSLASSTVASSAQTSASDVNLTEKATEVVNEKEVEAYHTAKERVQPTKEVA</sequence>
<dbReference type="PANTHER" id="PTHR35408">
    <property type="entry name" value="CHROMOSOME 15, WHOLE GENOME SHOTGUN SEQUENCE"/>
    <property type="match status" value="1"/>
</dbReference>
<dbReference type="Proteomes" id="UP001385951">
    <property type="component" value="Unassembled WGS sequence"/>
</dbReference>
<evidence type="ECO:0000259" key="1">
    <source>
        <dbReference type="Pfam" id="PF25550"/>
    </source>
</evidence>
<dbReference type="InterPro" id="IPR057688">
    <property type="entry name" value="DUF7928"/>
</dbReference>
<gene>
    <name evidence="2" type="ORF">QCA50_001172</name>
</gene>
<evidence type="ECO:0000313" key="3">
    <source>
        <dbReference type="Proteomes" id="UP001385951"/>
    </source>
</evidence>
<comment type="caution">
    <text evidence="2">The sequence shown here is derived from an EMBL/GenBank/DDBJ whole genome shotgun (WGS) entry which is preliminary data.</text>
</comment>
<feature type="domain" description="DUF7928" evidence="1">
    <location>
        <begin position="5"/>
        <end position="157"/>
    </location>
</feature>
<organism evidence="2 3">
    <name type="scientific">Cerrena zonata</name>
    <dbReference type="NCBI Taxonomy" id="2478898"/>
    <lineage>
        <taxon>Eukaryota</taxon>
        <taxon>Fungi</taxon>
        <taxon>Dikarya</taxon>
        <taxon>Basidiomycota</taxon>
        <taxon>Agaricomycotina</taxon>
        <taxon>Agaricomycetes</taxon>
        <taxon>Polyporales</taxon>
        <taxon>Cerrenaceae</taxon>
        <taxon>Cerrena</taxon>
    </lineage>
</organism>
<dbReference type="EMBL" id="JASBNA010000001">
    <property type="protein sequence ID" value="KAK7696514.1"/>
    <property type="molecule type" value="Genomic_DNA"/>
</dbReference>
<dbReference type="AlphaFoldDB" id="A0AAW0GYA2"/>
<accession>A0AAW0GYA2</accession>
<protein>
    <recommendedName>
        <fullName evidence="1">DUF7928 domain-containing protein</fullName>
    </recommendedName>
</protein>
<name>A0AAW0GYA2_9APHY</name>